<protein>
    <submittedName>
        <fullName evidence="5">LuxR C-terminal-related transcriptional regulator</fullName>
    </submittedName>
</protein>
<evidence type="ECO:0000259" key="4">
    <source>
        <dbReference type="PROSITE" id="PS50043"/>
    </source>
</evidence>
<dbReference type="RefSeq" id="WP_358215512.1">
    <property type="nucleotide sequence ID" value="NZ_JBEYAO010000002.1"/>
</dbReference>
<sequence length="214" mass="23287">MSRPAPDARGILRWLGILGRRTGRELRLALSLQPFELLVRHHVETLCAELIEHGVGVRALCAVDSGGVPAYTAHVRHLMSVGVRVREVPAVPLWMAVVDNDAAMVPGDAARGESEPVLLRGAAPVAAYSVLFEQLWAQGDVSTGMAVPHEQQALSERERTVLSLLAEGMTDDGISRRTGLSIRTSRRTIAKLMSELSARSRFQAGAEAARRQWI</sequence>
<evidence type="ECO:0000313" key="6">
    <source>
        <dbReference type="Proteomes" id="UP001611162"/>
    </source>
</evidence>
<dbReference type="Pfam" id="PF00196">
    <property type="entry name" value="GerE"/>
    <property type="match status" value="1"/>
</dbReference>
<keyword evidence="3" id="KW-0804">Transcription</keyword>
<evidence type="ECO:0000256" key="3">
    <source>
        <dbReference type="ARBA" id="ARBA00023163"/>
    </source>
</evidence>
<comment type="caution">
    <text evidence="5">The sequence shown here is derived from an EMBL/GenBank/DDBJ whole genome shotgun (WGS) entry which is preliminary data.</text>
</comment>
<dbReference type="PANTHER" id="PTHR44688">
    <property type="entry name" value="DNA-BINDING TRANSCRIPTIONAL ACTIVATOR DEVR_DOSR"/>
    <property type="match status" value="1"/>
</dbReference>
<gene>
    <name evidence="5" type="ORF">ACH4TF_05135</name>
</gene>
<dbReference type="CDD" id="cd06170">
    <property type="entry name" value="LuxR_C_like"/>
    <property type="match status" value="1"/>
</dbReference>
<keyword evidence="2" id="KW-0238">DNA-binding</keyword>
<dbReference type="SMART" id="SM00421">
    <property type="entry name" value="HTH_LUXR"/>
    <property type="match status" value="1"/>
</dbReference>
<name>A0ABW7SX70_9ACTN</name>
<evidence type="ECO:0000256" key="1">
    <source>
        <dbReference type="ARBA" id="ARBA00023015"/>
    </source>
</evidence>
<dbReference type="PROSITE" id="PS50043">
    <property type="entry name" value="HTH_LUXR_2"/>
    <property type="match status" value="1"/>
</dbReference>
<organism evidence="5 6">
    <name type="scientific">Streptomyces abikoensis</name>
    <dbReference type="NCBI Taxonomy" id="97398"/>
    <lineage>
        <taxon>Bacteria</taxon>
        <taxon>Bacillati</taxon>
        <taxon>Actinomycetota</taxon>
        <taxon>Actinomycetes</taxon>
        <taxon>Kitasatosporales</taxon>
        <taxon>Streptomycetaceae</taxon>
        <taxon>Streptomyces</taxon>
    </lineage>
</organism>
<dbReference type="InterPro" id="IPR036388">
    <property type="entry name" value="WH-like_DNA-bd_sf"/>
</dbReference>
<feature type="domain" description="HTH luxR-type" evidence="4">
    <location>
        <begin position="147"/>
        <end position="212"/>
    </location>
</feature>
<keyword evidence="6" id="KW-1185">Reference proteome</keyword>
<dbReference type="Proteomes" id="UP001611162">
    <property type="component" value="Unassembled WGS sequence"/>
</dbReference>
<dbReference type="SUPFAM" id="SSF46894">
    <property type="entry name" value="C-terminal effector domain of the bipartite response regulators"/>
    <property type="match status" value="1"/>
</dbReference>
<dbReference type="Gene3D" id="1.10.10.10">
    <property type="entry name" value="Winged helix-like DNA-binding domain superfamily/Winged helix DNA-binding domain"/>
    <property type="match status" value="1"/>
</dbReference>
<proteinExistence type="predicted"/>
<keyword evidence="1" id="KW-0805">Transcription regulation</keyword>
<dbReference type="InterPro" id="IPR016032">
    <property type="entry name" value="Sig_transdc_resp-reg_C-effctor"/>
</dbReference>
<reference evidence="5 6" key="1">
    <citation type="submission" date="2024-10" db="EMBL/GenBank/DDBJ databases">
        <title>The Natural Products Discovery Center: Release of the First 8490 Sequenced Strains for Exploring Actinobacteria Biosynthetic Diversity.</title>
        <authorList>
            <person name="Kalkreuter E."/>
            <person name="Kautsar S.A."/>
            <person name="Yang D."/>
            <person name="Bader C.D."/>
            <person name="Teijaro C.N."/>
            <person name="Fluegel L."/>
            <person name="Davis C.M."/>
            <person name="Simpson J.R."/>
            <person name="Lauterbach L."/>
            <person name="Steele A.D."/>
            <person name="Gui C."/>
            <person name="Meng S."/>
            <person name="Li G."/>
            <person name="Viehrig K."/>
            <person name="Ye F."/>
            <person name="Su P."/>
            <person name="Kiefer A.F."/>
            <person name="Nichols A."/>
            <person name="Cepeda A.J."/>
            <person name="Yan W."/>
            <person name="Fan B."/>
            <person name="Jiang Y."/>
            <person name="Adhikari A."/>
            <person name="Zheng C.-J."/>
            <person name="Schuster L."/>
            <person name="Cowan T.M."/>
            <person name="Smanski M.J."/>
            <person name="Chevrette M.G."/>
            <person name="De Carvalho L.P.S."/>
            <person name="Shen B."/>
        </authorList>
    </citation>
    <scope>NUCLEOTIDE SEQUENCE [LARGE SCALE GENOMIC DNA]</scope>
    <source>
        <strain evidence="5 6">NPDC020979</strain>
    </source>
</reference>
<dbReference type="PRINTS" id="PR00038">
    <property type="entry name" value="HTHLUXR"/>
</dbReference>
<accession>A0ABW7SX70</accession>
<evidence type="ECO:0000313" key="5">
    <source>
        <dbReference type="EMBL" id="MFI0909827.1"/>
    </source>
</evidence>
<dbReference type="InterPro" id="IPR000792">
    <property type="entry name" value="Tscrpt_reg_LuxR_C"/>
</dbReference>
<dbReference type="PANTHER" id="PTHR44688:SF16">
    <property type="entry name" value="DNA-BINDING TRANSCRIPTIONAL ACTIVATOR DEVR_DOSR"/>
    <property type="match status" value="1"/>
</dbReference>
<dbReference type="EMBL" id="JBIRRB010000001">
    <property type="protein sequence ID" value="MFI0909827.1"/>
    <property type="molecule type" value="Genomic_DNA"/>
</dbReference>
<evidence type="ECO:0000256" key="2">
    <source>
        <dbReference type="ARBA" id="ARBA00023125"/>
    </source>
</evidence>